<feature type="domain" description="Helicase ATP-binding" evidence="5">
    <location>
        <begin position="109"/>
        <end position="267"/>
    </location>
</feature>
<evidence type="ECO:0000313" key="7">
    <source>
        <dbReference type="Proteomes" id="UP000034588"/>
    </source>
</evidence>
<keyword evidence="4" id="KW-0067">ATP-binding</keyword>
<dbReference type="GO" id="GO:0004386">
    <property type="term" value="F:helicase activity"/>
    <property type="evidence" value="ECO:0007669"/>
    <property type="project" value="UniProtKB-KW"/>
</dbReference>
<name>A0A0G1YXC6_9BACT</name>
<gene>
    <name evidence="6" type="ORF">UY48_C0027G0006</name>
</gene>
<dbReference type="Gene3D" id="3.40.50.300">
    <property type="entry name" value="P-loop containing nucleotide triphosphate hydrolases"/>
    <property type="match status" value="2"/>
</dbReference>
<dbReference type="GO" id="GO:0003677">
    <property type="term" value="F:DNA binding"/>
    <property type="evidence" value="ECO:0007669"/>
    <property type="project" value="InterPro"/>
</dbReference>
<dbReference type="Pfam" id="PF04851">
    <property type="entry name" value="ResIII"/>
    <property type="match status" value="1"/>
</dbReference>
<dbReference type="SMART" id="SM00487">
    <property type="entry name" value="DEXDc"/>
    <property type="match status" value="1"/>
</dbReference>
<dbReference type="SMART" id="SM00490">
    <property type="entry name" value="HELICc"/>
    <property type="match status" value="1"/>
</dbReference>
<sequence>MKLIKRNSYTQVVDAEPYVLEAIARECTLVYEFWTRRRGAPKPKRDERELCYLNKKNGFPAGWTDQIIERLKRLEVPVDIEDRRNYPEVVGLPLQALPDEPWEHQSNALKAATESERGIIQVPTRGGKTLIMGLCTAQFSVRTLVLVPNKLLLDQEFQLFSRIFGEDKVGCVGGGKNEYDRPLIIATVQTMYRRLGQPRTVKLFRSVGCLLIDECHHIKHGGYKLQNTYFEICQRFKSARFRLGFTATPGSTKSLERRFLEGVTGPLIFSENIATLTKKGIITPAKVLIIPIDLPKTRTLRDILWDDHQIDLLPNEDVEAAFRNKGLQVPSIPSFSQQLKLKVTENPIIRELIKTIAEHFSLCYNRSVIVMVSRVEQGVDAFTSGQFAIRGAEGLSGKDTDVQRQDVLTRFKTGELKVLVSTLVREGVDIPKADVIIMAAADVKSATPVIQRAGRVLTKDPGKDQATIVDFFFRDRGVLRKHSRERMLVYAEQGWDLEVFEREDFERVRQEVALV</sequence>
<dbReference type="AlphaFoldDB" id="A0A0G1YXC6"/>
<dbReference type="InterPro" id="IPR027417">
    <property type="entry name" value="P-loop_NTPase"/>
</dbReference>
<evidence type="ECO:0000259" key="5">
    <source>
        <dbReference type="PROSITE" id="PS51192"/>
    </source>
</evidence>
<dbReference type="InterPro" id="IPR014001">
    <property type="entry name" value="Helicase_ATP-bd"/>
</dbReference>
<accession>A0A0G1YXC6</accession>
<evidence type="ECO:0000256" key="3">
    <source>
        <dbReference type="ARBA" id="ARBA00022806"/>
    </source>
</evidence>
<reference evidence="6 7" key="1">
    <citation type="journal article" date="2015" name="Nature">
        <title>rRNA introns, odd ribosomes, and small enigmatic genomes across a large radiation of phyla.</title>
        <authorList>
            <person name="Brown C.T."/>
            <person name="Hug L.A."/>
            <person name="Thomas B.C."/>
            <person name="Sharon I."/>
            <person name="Castelle C.J."/>
            <person name="Singh A."/>
            <person name="Wilkins M.J."/>
            <person name="Williams K.H."/>
            <person name="Banfield J.F."/>
        </authorList>
    </citation>
    <scope>NUCLEOTIDE SEQUENCE [LARGE SCALE GENOMIC DNA]</scope>
</reference>
<dbReference type="Proteomes" id="UP000034588">
    <property type="component" value="Unassembled WGS sequence"/>
</dbReference>
<dbReference type="GO" id="GO:0016787">
    <property type="term" value="F:hydrolase activity"/>
    <property type="evidence" value="ECO:0007669"/>
    <property type="project" value="UniProtKB-KW"/>
</dbReference>
<evidence type="ECO:0000256" key="4">
    <source>
        <dbReference type="ARBA" id="ARBA00022840"/>
    </source>
</evidence>
<dbReference type="EMBL" id="LCQD01000027">
    <property type="protein sequence ID" value="KKW11019.1"/>
    <property type="molecule type" value="Genomic_DNA"/>
</dbReference>
<evidence type="ECO:0000256" key="2">
    <source>
        <dbReference type="ARBA" id="ARBA00022801"/>
    </source>
</evidence>
<evidence type="ECO:0000313" key="6">
    <source>
        <dbReference type="EMBL" id="KKW11019.1"/>
    </source>
</evidence>
<protein>
    <submittedName>
        <fullName evidence="6">Or RNA helicase of superfamily II protein</fullName>
    </submittedName>
</protein>
<dbReference type="PANTHER" id="PTHR11274:SF0">
    <property type="entry name" value="GENERAL TRANSCRIPTION AND DNA REPAIR FACTOR IIH HELICASE SUBUNIT XPB"/>
    <property type="match status" value="1"/>
</dbReference>
<keyword evidence="2" id="KW-0378">Hydrolase</keyword>
<comment type="caution">
    <text evidence="6">The sequence shown here is derived from an EMBL/GenBank/DDBJ whole genome shotgun (WGS) entry which is preliminary data.</text>
</comment>
<keyword evidence="1" id="KW-0547">Nucleotide-binding</keyword>
<dbReference type="InterPro" id="IPR006935">
    <property type="entry name" value="Helicase/UvrB_N"/>
</dbReference>
<organism evidence="6 7">
    <name type="scientific">Candidatus Gottesmanbacteria bacterium GW2011_GWB1_49_7</name>
    <dbReference type="NCBI Taxonomy" id="1618448"/>
    <lineage>
        <taxon>Bacteria</taxon>
        <taxon>Candidatus Gottesmaniibacteriota</taxon>
    </lineage>
</organism>
<dbReference type="PROSITE" id="PS51192">
    <property type="entry name" value="HELICASE_ATP_BIND_1"/>
    <property type="match status" value="1"/>
</dbReference>
<dbReference type="Pfam" id="PF00271">
    <property type="entry name" value="Helicase_C"/>
    <property type="match status" value="1"/>
</dbReference>
<dbReference type="InterPro" id="IPR050615">
    <property type="entry name" value="ATP-dep_DNA_Helicase"/>
</dbReference>
<dbReference type="SUPFAM" id="SSF52540">
    <property type="entry name" value="P-loop containing nucleoside triphosphate hydrolases"/>
    <property type="match status" value="2"/>
</dbReference>
<proteinExistence type="predicted"/>
<evidence type="ECO:0000256" key="1">
    <source>
        <dbReference type="ARBA" id="ARBA00022741"/>
    </source>
</evidence>
<dbReference type="InterPro" id="IPR001650">
    <property type="entry name" value="Helicase_C-like"/>
</dbReference>
<keyword evidence="3 6" id="KW-0347">Helicase</keyword>
<dbReference type="PANTHER" id="PTHR11274">
    <property type="entry name" value="RAD25/XP-B DNA REPAIR HELICASE"/>
    <property type="match status" value="1"/>
</dbReference>
<dbReference type="GO" id="GO:0005524">
    <property type="term" value="F:ATP binding"/>
    <property type="evidence" value="ECO:0007669"/>
    <property type="project" value="UniProtKB-KW"/>
</dbReference>